<reference evidence="2" key="1">
    <citation type="journal article" date="2022" name="Mol. Ecol. Resour.">
        <title>The genomes of chicory, endive, great burdock and yacon provide insights into Asteraceae palaeo-polyploidization history and plant inulin production.</title>
        <authorList>
            <person name="Fan W."/>
            <person name="Wang S."/>
            <person name="Wang H."/>
            <person name="Wang A."/>
            <person name="Jiang F."/>
            <person name="Liu H."/>
            <person name="Zhao H."/>
            <person name="Xu D."/>
            <person name="Zhang Y."/>
        </authorList>
    </citation>
    <scope>NUCLEOTIDE SEQUENCE [LARGE SCALE GENOMIC DNA]</scope>
    <source>
        <strain evidence="2">cv. Punajuju</strain>
    </source>
</reference>
<dbReference type="EMBL" id="CM042016">
    <property type="protein sequence ID" value="KAI3700354.1"/>
    <property type="molecule type" value="Genomic_DNA"/>
</dbReference>
<dbReference type="Proteomes" id="UP001055811">
    <property type="component" value="Linkage Group LG08"/>
</dbReference>
<proteinExistence type="predicted"/>
<comment type="caution">
    <text evidence="1">The sequence shown here is derived from an EMBL/GenBank/DDBJ whole genome shotgun (WGS) entry which is preliminary data.</text>
</comment>
<organism evidence="1 2">
    <name type="scientific">Cichorium intybus</name>
    <name type="common">Chicory</name>
    <dbReference type="NCBI Taxonomy" id="13427"/>
    <lineage>
        <taxon>Eukaryota</taxon>
        <taxon>Viridiplantae</taxon>
        <taxon>Streptophyta</taxon>
        <taxon>Embryophyta</taxon>
        <taxon>Tracheophyta</taxon>
        <taxon>Spermatophyta</taxon>
        <taxon>Magnoliopsida</taxon>
        <taxon>eudicotyledons</taxon>
        <taxon>Gunneridae</taxon>
        <taxon>Pentapetalae</taxon>
        <taxon>asterids</taxon>
        <taxon>campanulids</taxon>
        <taxon>Asterales</taxon>
        <taxon>Asteraceae</taxon>
        <taxon>Cichorioideae</taxon>
        <taxon>Cichorieae</taxon>
        <taxon>Cichoriinae</taxon>
        <taxon>Cichorium</taxon>
    </lineage>
</organism>
<gene>
    <name evidence="1" type="ORF">L2E82_44980</name>
</gene>
<evidence type="ECO:0000313" key="1">
    <source>
        <dbReference type="EMBL" id="KAI3700354.1"/>
    </source>
</evidence>
<sequence length="311" mass="34950">MKETTETVQNLQSKVLTFVKDFRETHDTNNAKMNKVISGFGESLKAEKEALSVLRFDLKKENSELASSLDLKVEQLKKDLAMENEVMDQLAVKTTKIKVLKADLNHSSTVLASAVSQNKAHWGCATDIDSSQFVKQVEGCFGRQCHSETRGRREPGNSNEYMETSNPNENVDTSNVSKENPTKPPFPFTIISNVNEPETNPSADETNQEKKTNWFASITSDKPSPSIRKGKNIGDDNEEEYPELINAAKSAKEAKDKELDDLQRLARELDAKEAAARDADFLLKTRKSLFPDCSFDRMVEEAIKELVINWL</sequence>
<protein>
    <submittedName>
        <fullName evidence="1">Uncharacterized protein</fullName>
    </submittedName>
</protein>
<accession>A0ACB8ZRM5</accession>
<evidence type="ECO:0000313" key="2">
    <source>
        <dbReference type="Proteomes" id="UP001055811"/>
    </source>
</evidence>
<name>A0ACB8ZRM5_CICIN</name>
<keyword evidence="2" id="KW-1185">Reference proteome</keyword>
<reference evidence="1 2" key="2">
    <citation type="journal article" date="2022" name="Mol. Ecol. Resour.">
        <title>The genomes of chicory, endive, great burdock and yacon provide insights into Asteraceae paleo-polyploidization history and plant inulin production.</title>
        <authorList>
            <person name="Fan W."/>
            <person name="Wang S."/>
            <person name="Wang H."/>
            <person name="Wang A."/>
            <person name="Jiang F."/>
            <person name="Liu H."/>
            <person name="Zhao H."/>
            <person name="Xu D."/>
            <person name="Zhang Y."/>
        </authorList>
    </citation>
    <scope>NUCLEOTIDE SEQUENCE [LARGE SCALE GENOMIC DNA]</scope>
    <source>
        <strain evidence="2">cv. Punajuju</strain>
        <tissue evidence="1">Leaves</tissue>
    </source>
</reference>